<feature type="binding site" evidence="12">
    <location>
        <begin position="189"/>
        <end position="192"/>
    </location>
    <ligand>
        <name>NADP(+)</name>
        <dbReference type="ChEBI" id="CHEBI:58349"/>
    </ligand>
</feature>
<evidence type="ECO:0000256" key="4">
    <source>
        <dbReference type="ARBA" id="ARBA00022630"/>
    </source>
</evidence>
<protein>
    <recommendedName>
        <fullName evidence="10">NADPH:adrenodoxin oxidoreductase, mitochondrial</fullName>
        <ecNumber evidence="10">1.18.1.6</ecNumber>
    </recommendedName>
</protein>
<dbReference type="PANTHER" id="PTHR48467">
    <property type="entry name" value="GLUTAMATE SYNTHASE 1 [NADH], CHLOROPLASTIC-LIKE"/>
    <property type="match status" value="1"/>
</dbReference>
<feature type="binding site" evidence="11">
    <location>
        <begin position="420"/>
        <end position="422"/>
    </location>
    <ligand>
        <name>FAD</name>
        <dbReference type="ChEBI" id="CHEBI:57692"/>
    </ligand>
</feature>
<feature type="binding site" evidence="11">
    <location>
        <position position="71"/>
    </location>
    <ligand>
        <name>FAD</name>
        <dbReference type="ChEBI" id="CHEBI:57692"/>
    </ligand>
</feature>
<keyword evidence="3" id="KW-0813">Transport</keyword>
<dbReference type="PANTHER" id="PTHR48467:SF1">
    <property type="entry name" value="GLUTAMATE SYNTHASE 1 [NADH], CHLOROPLASTIC-LIKE"/>
    <property type="match status" value="1"/>
</dbReference>
<dbReference type="GO" id="GO:0016491">
    <property type="term" value="F:oxidoreductase activity"/>
    <property type="evidence" value="ECO:0007669"/>
    <property type="project" value="UniProtKB-KW"/>
</dbReference>
<dbReference type="Proteomes" id="UP000695562">
    <property type="component" value="Unassembled WGS sequence"/>
</dbReference>
<keyword evidence="15" id="KW-1185">Reference proteome</keyword>
<comment type="subcellular location">
    <subcellularLocation>
        <location evidence="10">Mitochondrion</location>
    </subcellularLocation>
</comment>
<keyword evidence="5 10" id="KW-0274">FAD</keyword>
<feature type="binding site" evidence="11">
    <location>
        <position position="79"/>
    </location>
    <ligand>
        <name>FAD</name>
        <dbReference type="ChEBI" id="CHEBI:57692"/>
    </ligand>
</feature>
<evidence type="ECO:0000256" key="3">
    <source>
        <dbReference type="ARBA" id="ARBA00022448"/>
    </source>
</evidence>
<dbReference type="Gene3D" id="3.40.50.720">
    <property type="entry name" value="NAD(P)-binding Rossmann-like Domain"/>
    <property type="match status" value="1"/>
</dbReference>
<feature type="binding site" evidence="11">
    <location>
        <position position="117"/>
    </location>
    <ligand>
        <name>FAD</name>
        <dbReference type="ChEBI" id="CHEBI:57692"/>
    </ligand>
</feature>
<evidence type="ECO:0000256" key="1">
    <source>
        <dbReference type="ARBA" id="ARBA00001974"/>
    </source>
</evidence>
<gene>
    <name evidence="14" type="ORF">CYY_001530</name>
</gene>
<comment type="caution">
    <text evidence="14">The sequence shown here is derived from an EMBL/GenBank/DDBJ whole genome shotgun (WGS) entry which is preliminary data.</text>
</comment>
<comment type="cofactor">
    <cofactor evidence="1 10 11">
        <name>FAD</name>
        <dbReference type="ChEBI" id="CHEBI:57692"/>
    </cofactor>
</comment>
<feature type="binding site" evidence="12">
    <location>
        <position position="420"/>
    </location>
    <ligand>
        <name>NADP(+)</name>
        <dbReference type="ChEBI" id="CHEBI:58349"/>
    </ligand>
</feature>
<dbReference type="AlphaFoldDB" id="A0A8J4V1J5"/>
<keyword evidence="8 10" id="KW-0560">Oxidoreductase</keyword>
<dbReference type="InterPro" id="IPR021163">
    <property type="entry name" value="Ferredox_Rdtase_adrenod"/>
</dbReference>
<comment type="catalytic activity">
    <reaction evidence="9 10">
        <text>2 reduced [adrenodoxin] + NADP(+) + H(+) = 2 oxidized [adrenodoxin] + NADPH</text>
        <dbReference type="Rhea" id="RHEA:42312"/>
        <dbReference type="Rhea" id="RHEA-COMP:9998"/>
        <dbReference type="Rhea" id="RHEA-COMP:9999"/>
        <dbReference type="ChEBI" id="CHEBI:15378"/>
        <dbReference type="ChEBI" id="CHEBI:33737"/>
        <dbReference type="ChEBI" id="CHEBI:33738"/>
        <dbReference type="ChEBI" id="CHEBI:57783"/>
        <dbReference type="ChEBI" id="CHEBI:58349"/>
        <dbReference type="EC" id="1.18.1.6"/>
    </reaction>
</comment>
<dbReference type="Pfam" id="PF07992">
    <property type="entry name" value="Pyr_redox_2"/>
    <property type="match status" value="1"/>
</dbReference>
<dbReference type="OrthoDB" id="333024at2759"/>
<keyword evidence="6 10" id="KW-0521">NADP</keyword>
<proteinExistence type="inferred from homology"/>
<sequence>MISNSFKSLYTGRYIQQISQYRLFCTSTSATATKTDASKFHLCIIGSGPAGLYTASKVHKHLPDANITVLEKLPYPFGLVRSGISPDHQNEKKVKNTLEKVLIEHPQLIHFVGNVTIDKDIKFQDIQKNFHAVVLACGIEGDRKLGIPLEDKLKNIYFARDFLGWLNGNLKDQNRKFDLTGKNVAIVGQGNVALDVARLLLKKNSDELKKTDITSTAFDQIHKSGVKNIHIIGRRGPLEVSFTNKELREILNLPGINTYINDISTLDLSPEQISKLDRVRKRSYDLLKEHLKPLESEQQLENTDKMNLIFHFLRSPVEFIGDESGGDSLVGMKLEKNELVNDEKTNQLKAVGTKEYIDLQCTSVFRSIGYTGTKQFTGVPFDFKSVSIPNHLGKVRKDVESPEFIPGLYVSGWIKGGPSGSIPNISHSSEETAAQLYLDYSTNQIDLNNSVSGEFGFQSVLSILKNANHRIINYDDWKKIESEEVKRGKEKGKLLEKIIIFDDLTNIINNGN</sequence>
<evidence type="ECO:0000256" key="12">
    <source>
        <dbReference type="PIRSR" id="PIRSR000362-2"/>
    </source>
</evidence>
<evidence type="ECO:0000256" key="10">
    <source>
        <dbReference type="PIRNR" id="PIRNR000362"/>
    </source>
</evidence>
<dbReference type="EC" id="1.18.1.6" evidence="10"/>
<organism evidence="14 15">
    <name type="scientific">Polysphondylium violaceum</name>
    <dbReference type="NCBI Taxonomy" id="133409"/>
    <lineage>
        <taxon>Eukaryota</taxon>
        <taxon>Amoebozoa</taxon>
        <taxon>Evosea</taxon>
        <taxon>Eumycetozoa</taxon>
        <taxon>Dictyostelia</taxon>
        <taxon>Dictyosteliales</taxon>
        <taxon>Dictyosteliaceae</taxon>
        <taxon>Polysphondylium</taxon>
    </lineage>
</organism>
<dbReference type="InterPro" id="IPR023753">
    <property type="entry name" value="FAD/NAD-binding_dom"/>
</dbReference>
<dbReference type="PRINTS" id="PR00419">
    <property type="entry name" value="ADXRDTASE"/>
</dbReference>
<evidence type="ECO:0000256" key="11">
    <source>
        <dbReference type="PIRSR" id="PIRSR000362-1"/>
    </source>
</evidence>
<feature type="binding site" evidence="12">
    <location>
        <position position="246"/>
    </location>
    <ligand>
        <name>NADP(+)</name>
        <dbReference type="ChEBI" id="CHEBI:58349"/>
    </ligand>
</feature>
<dbReference type="GO" id="GO:0005739">
    <property type="term" value="C:mitochondrion"/>
    <property type="evidence" value="ECO:0007669"/>
    <property type="project" value="UniProtKB-SubCell"/>
</dbReference>
<dbReference type="SUPFAM" id="SSF51971">
    <property type="entry name" value="Nucleotide-binding domain"/>
    <property type="match status" value="1"/>
</dbReference>
<dbReference type="PIRSF" id="PIRSF000362">
    <property type="entry name" value="FNR"/>
    <property type="match status" value="1"/>
</dbReference>
<feature type="domain" description="FAD/NAD(P)-binding" evidence="13">
    <location>
        <begin position="41"/>
        <end position="250"/>
    </location>
</feature>
<dbReference type="InterPro" id="IPR036188">
    <property type="entry name" value="FAD/NAD-bd_sf"/>
</dbReference>
<evidence type="ECO:0000256" key="9">
    <source>
        <dbReference type="ARBA" id="ARBA00048933"/>
    </source>
</evidence>
<keyword evidence="7" id="KW-0249">Electron transport</keyword>
<evidence type="ECO:0000256" key="5">
    <source>
        <dbReference type="ARBA" id="ARBA00022827"/>
    </source>
</evidence>
<dbReference type="FunFam" id="3.50.50.60:FF:000229">
    <property type="entry name" value="NADPH:adrenodoxin oxidoreductase, mitochondrial"/>
    <property type="match status" value="1"/>
</dbReference>
<evidence type="ECO:0000259" key="13">
    <source>
        <dbReference type="Pfam" id="PF07992"/>
    </source>
</evidence>
<evidence type="ECO:0000256" key="2">
    <source>
        <dbReference type="ARBA" id="ARBA00008312"/>
    </source>
</evidence>
<accession>A0A8J4V1J5</accession>
<evidence type="ECO:0000256" key="8">
    <source>
        <dbReference type="ARBA" id="ARBA00023002"/>
    </source>
</evidence>
<evidence type="ECO:0000256" key="7">
    <source>
        <dbReference type="ARBA" id="ARBA00022982"/>
    </source>
</evidence>
<name>A0A8J4V1J5_9MYCE</name>
<keyword evidence="10" id="KW-0496">Mitochondrion</keyword>
<comment type="similarity">
    <text evidence="2 10">Belongs to the ferredoxin--NADP reductase type 1 family.</text>
</comment>
<feature type="binding site" evidence="11">
    <location>
        <position position="413"/>
    </location>
    <ligand>
        <name>FAD</name>
        <dbReference type="ChEBI" id="CHEBI:57692"/>
    </ligand>
</feature>
<feature type="binding site" evidence="11">
    <location>
        <position position="50"/>
    </location>
    <ligand>
        <name>FAD</name>
        <dbReference type="ChEBI" id="CHEBI:57692"/>
    </ligand>
</feature>
<feature type="binding site" evidence="12">
    <location>
        <begin position="234"/>
        <end position="235"/>
    </location>
    <ligand>
        <name>NADP(+)</name>
        <dbReference type="ChEBI" id="CHEBI:58349"/>
    </ligand>
</feature>
<evidence type="ECO:0000313" key="15">
    <source>
        <dbReference type="Proteomes" id="UP000695562"/>
    </source>
</evidence>
<dbReference type="EMBL" id="AJWJ01000037">
    <property type="protein sequence ID" value="KAF2077145.1"/>
    <property type="molecule type" value="Genomic_DNA"/>
</dbReference>
<dbReference type="Gene3D" id="3.50.50.60">
    <property type="entry name" value="FAD/NAD(P)-binding domain"/>
    <property type="match status" value="1"/>
</dbReference>
<reference evidence="14" key="1">
    <citation type="submission" date="2020-01" db="EMBL/GenBank/DDBJ databases">
        <title>Development of genomics and gene disruption for Polysphondylium violaceum indicates a role for the polyketide synthase stlB in stalk morphogenesis.</title>
        <authorList>
            <person name="Narita B."/>
            <person name="Kawabe Y."/>
            <person name="Kin K."/>
            <person name="Saito T."/>
            <person name="Gibbs R."/>
            <person name="Kuspa A."/>
            <person name="Muzny D."/>
            <person name="Queller D."/>
            <person name="Richards S."/>
            <person name="Strassman J."/>
            <person name="Sucgang R."/>
            <person name="Worley K."/>
            <person name="Schaap P."/>
        </authorList>
    </citation>
    <scope>NUCLEOTIDE SEQUENCE</scope>
    <source>
        <strain evidence="14">QSvi11</strain>
    </source>
</reference>
<evidence type="ECO:0000256" key="6">
    <source>
        <dbReference type="ARBA" id="ARBA00022857"/>
    </source>
</evidence>
<evidence type="ECO:0000313" key="14">
    <source>
        <dbReference type="EMBL" id="KAF2077145.1"/>
    </source>
</evidence>
<keyword evidence="4 10" id="KW-0285">Flavoprotein</keyword>
<dbReference type="InterPro" id="IPR055275">
    <property type="entry name" value="Ferredox_Rdtase"/>
</dbReference>